<dbReference type="Gene3D" id="3.30.1330.60">
    <property type="entry name" value="OmpA-like domain"/>
    <property type="match status" value="1"/>
</dbReference>
<dbReference type="RefSeq" id="WP_250722033.1">
    <property type="nucleotide sequence ID" value="NZ_CP098400.1"/>
</dbReference>
<reference evidence="8" key="2">
    <citation type="submission" date="2022-06" db="EMBL/GenBank/DDBJ databases">
        <title>Xiashengella guii gen. nov. sp. nov., a bacterium isolated form anaerobic digestion tank.</title>
        <authorList>
            <person name="Huang H."/>
        </authorList>
    </citation>
    <scope>NUCLEOTIDE SEQUENCE</scope>
    <source>
        <strain evidence="8">Ai-910</strain>
    </source>
</reference>
<dbReference type="AlphaFoldDB" id="A0A9J6ZN28"/>
<dbReference type="InterPro" id="IPR011659">
    <property type="entry name" value="WD40"/>
</dbReference>
<dbReference type="PROSITE" id="PS51123">
    <property type="entry name" value="OMPA_2"/>
    <property type="match status" value="1"/>
</dbReference>
<evidence type="ECO:0000256" key="6">
    <source>
        <dbReference type="SAM" id="SignalP"/>
    </source>
</evidence>
<dbReference type="PRINTS" id="PR01023">
    <property type="entry name" value="NAFLGMOTY"/>
</dbReference>
<proteinExistence type="predicted"/>
<evidence type="ECO:0000313" key="8">
    <source>
        <dbReference type="EMBL" id="URW78672.1"/>
    </source>
</evidence>
<dbReference type="InterPro" id="IPR036737">
    <property type="entry name" value="OmpA-like_sf"/>
</dbReference>
<dbReference type="SUPFAM" id="SSF48452">
    <property type="entry name" value="TPR-like"/>
    <property type="match status" value="1"/>
</dbReference>
<keyword evidence="9" id="KW-1185">Reference proteome</keyword>
<gene>
    <name evidence="8" type="ORF">M9189_07315</name>
</gene>
<dbReference type="Gene3D" id="2.120.10.30">
    <property type="entry name" value="TolB, C-terminal domain"/>
    <property type="match status" value="1"/>
</dbReference>
<dbReference type="PANTHER" id="PTHR30329">
    <property type="entry name" value="STATOR ELEMENT OF FLAGELLAR MOTOR COMPLEX"/>
    <property type="match status" value="1"/>
</dbReference>
<feature type="domain" description="OmpA-like" evidence="7">
    <location>
        <begin position="541"/>
        <end position="655"/>
    </location>
</feature>
<sequence>MNKVLKLLAFAFLFGAQFADAQKNLTTKNRAAIKSYELAIDHFSNGRLTPAIDALYEAIRRDDKFIEPYLVLGDIYNSTGDYNRELDALMKAYQIDSLFFPATMYNIGVASVRVGRFKEAVEWLEKYKWKYSDKRNAEELNKWLDRARFAAHAVENAYEINLEPAGEPLHPDYDEYWPSVTADEQTLIITVLKPRDEQLFMEKELPKSALFFQEDFFYSYRDDNGNWSRRFALEGDINTDGNEGAQSLSADGNMMFFTACGRSDGRGSCDIYFSRKTGSGWSAPVNLGMPLNTPYWESQPSFSSDGKTLYFVSNRPGGRGDKDIWMATIEKYNPEGIPIFGSPVNLGANINTTGEENSPFIHHDNKTLYFSSDGHGGMGEQDIFFSRRNSDGEWQMPVNVGYPINTQGDEMGFIVNARGDRAYFSSDGMMEGRKNKVIYTFELPEPIRPDPVSYVKGRVFDIETGETLPADFELKNLGNGKTVVESRSNQSGQFLVCLPLGGRYAFKAAHPGYMFYSGHFDLENEYSVFKPYQLDIGLYPIRTGAKTTLENIFFETDSYELKEESLVELEGLYSFLRDNPEVRILIGGHTDNQGNAAYNQRLSENRAKSVYNHLVNRGIDAKRLEYKGFGLSMPVADNSTPEGRARNRRTEVTIL</sequence>
<dbReference type="GO" id="GO:0009279">
    <property type="term" value="C:cell outer membrane"/>
    <property type="evidence" value="ECO:0007669"/>
    <property type="project" value="UniProtKB-SubCell"/>
</dbReference>
<keyword evidence="3" id="KW-0998">Cell outer membrane</keyword>
<dbReference type="KEGG" id="alkq:M9189_07315"/>
<organism evidence="8 9">
    <name type="scientific">Xiashengella succiniciproducens</name>
    <dbReference type="NCBI Taxonomy" id="2949635"/>
    <lineage>
        <taxon>Bacteria</taxon>
        <taxon>Pseudomonadati</taxon>
        <taxon>Bacteroidota</taxon>
        <taxon>Bacteroidia</taxon>
        <taxon>Marinilabiliales</taxon>
        <taxon>Marinilabiliaceae</taxon>
        <taxon>Xiashengella</taxon>
    </lineage>
</organism>
<dbReference type="PROSITE" id="PS01068">
    <property type="entry name" value="OMPA_1"/>
    <property type="match status" value="1"/>
</dbReference>
<dbReference type="Pfam" id="PF00691">
    <property type="entry name" value="OmpA"/>
    <property type="match status" value="1"/>
</dbReference>
<dbReference type="EMBL" id="CP098400">
    <property type="protein sequence ID" value="URW78672.1"/>
    <property type="molecule type" value="Genomic_DNA"/>
</dbReference>
<dbReference type="PROSITE" id="PS50005">
    <property type="entry name" value="TPR"/>
    <property type="match status" value="1"/>
</dbReference>
<dbReference type="InterPro" id="IPR006665">
    <property type="entry name" value="OmpA-like"/>
</dbReference>
<dbReference type="Pfam" id="PF07676">
    <property type="entry name" value="PD40"/>
    <property type="match status" value="3"/>
</dbReference>
<dbReference type="PANTHER" id="PTHR30329:SF21">
    <property type="entry name" value="LIPOPROTEIN YIAD-RELATED"/>
    <property type="match status" value="1"/>
</dbReference>
<keyword evidence="6" id="KW-0732">Signal</keyword>
<dbReference type="InterPro" id="IPR008969">
    <property type="entry name" value="CarboxyPept-like_regulatory"/>
</dbReference>
<dbReference type="PRINTS" id="PR01021">
    <property type="entry name" value="OMPADOMAIN"/>
</dbReference>
<evidence type="ECO:0000256" key="4">
    <source>
        <dbReference type="PROSITE-ProRule" id="PRU00339"/>
    </source>
</evidence>
<keyword evidence="2 5" id="KW-0472">Membrane</keyword>
<evidence type="ECO:0000259" key="7">
    <source>
        <dbReference type="PROSITE" id="PS51123"/>
    </source>
</evidence>
<evidence type="ECO:0000256" key="3">
    <source>
        <dbReference type="ARBA" id="ARBA00023237"/>
    </source>
</evidence>
<reference evidence="8" key="1">
    <citation type="submission" date="2022-05" db="EMBL/GenBank/DDBJ databases">
        <authorList>
            <person name="Sun X."/>
        </authorList>
    </citation>
    <scope>NUCLEOTIDE SEQUENCE</scope>
    <source>
        <strain evidence="8">Ai-910</strain>
    </source>
</reference>
<dbReference type="Gene3D" id="1.25.40.10">
    <property type="entry name" value="Tetratricopeptide repeat domain"/>
    <property type="match status" value="1"/>
</dbReference>
<dbReference type="InterPro" id="IPR011990">
    <property type="entry name" value="TPR-like_helical_dom_sf"/>
</dbReference>
<keyword evidence="4" id="KW-0802">TPR repeat</keyword>
<dbReference type="SUPFAM" id="SSF49464">
    <property type="entry name" value="Carboxypeptidase regulatory domain-like"/>
    <property type="match status" value="1"/>
</dbReference>
<dbReference type="InterPro" id="IPR006690">
    <property type="entry name" value="OMPA-like_CS"/>
</dbReference>
<dbReference type="InterPro" id="IPR050330">
    <property type="entry name" value="Bact_OuterMem_StrucFunc"/>
</dbReference>
<feature type="repeat" description="TPR" evidence="4">
    <location>
        <begin position="66"/>
        <end position="99"/>
    </location>
</feature>
<name>A0A9J6ZN28_9BACT</name>
<evidence type="ECO:0000256" key="2">
    <source>
        <dbReference type="ARBA" id="ARBA00023136"/>
    </source>
</evidence>
<evidence type="ECO:0000313" key="9">
    <source>
        <dbReference type="Proteomes" id="UP001056426"/>
    </source>
</evidence>
<feature type="signal peptide" evidence="6">
    <location>
        <begin position="1"/>
        <end position="21"/>
    </location>
</feature>
<feature type="chain" id="PRO_5039933798" evidence="6">
    <location>
        <begin position="22"/>
        <end position="655"/>
    </location>
</feature>
<dbReference type="Pfam" id="PF13181">
    <property type="entry name" value="TPR_8"/>
    <property type="match status" value="1"/>
</dbReference>
<comment type="subcellular location">
    <subcellularLocation>
        <location evidence="1">Cell outer membrane</location>
    </subcellularLocation>
</comment>
<dbReference type="SUPFAM" id="SSF103088">
    <property type="entry name" value="OmpA-like"/>
    <property type="match status" value="1"/>
</dbReference>
<protein>
    <submittedName>
        <fullName evidence="8">OmpA family protein</fullName>
    </submittedName>
</protein>
<dbReference type="CDD" id="cd07185">
    <property type="entry name" value="OmpA_C-like"/>
    <property type="match status" value="1"/>
</dbReference>
<dbReference type="SUPFAM" id="SSF82171">
    <property type="entry name" value="DPP6 N-terminal domain-like"/>
    <property type="match status" value="1"/>
</dbReference>
<dbReference type="InterPro" id="IPR019734">
    <property type="entry name" value="TPR_rpt"/>
</dbReference>
<dbReference type="InterPro" id="IPR011042">
    <property type="entry name" value="6-blade_b-propeller_TolB-like"/>
</dbReference>
<evidence type="ECO:0000256" key="5">
    <source>
        <dbReference type="PROSITE-ProRule" id="PRU00473"/>
    </source>
</evidence>
<dbReference type="InterPro" id="IPR006664">
    <property type="entry name" value="OMP_bac"/>
</dbReference>
<accession>A0A9J6ZN28</accession>
<dbReference type="Proteomes" id="UP001056426">
    <property type="component" value="Chromosome"/>
</dbReference>
<evidence type="ECO:0000256" key="1">
    <source>
        <dbReference type="ARBA" id="ARBA00004442"/>
    </source>
</evidence>